<comment type="caution">
    <text evidence="2">The sequence shown here is derived from an EMBL/GenBank/DDBJ whole genome shotgun (WGS) entry which is preliminary data.</text>
</comment>
<evidence type="ECO:0000313" key="2">
    <source>
        <dbReference type="EMBL" id="VXD16733.1"/>
    </source>
</evidence>
<feature type="compositionally biased region" description="Polar residues" evidence="1">
    <location>
        <begin position="204"/>
        <end position="216"/>
    </location>
</feature>
<gene>
    <name evidence="2" type="ORF">PL8927_550082</name>
</gene>
<dbReference type="EMBL" id="CZCU02000130">
    <property type="protein sequence ID" value="VXD16733.1"/>
    <property type="molecule type" value="Genomic_DNA"/>
</dbReference>
<accession>A0A7Z9DYX2</accession>
<dbReference type="AlphaFoldDB" id="A0A7Z9DYX2"/>
<feature type="region of interest" description="Disordered" evidence="1">
    <location>
        <begin position="204"/>
        <end position="223"/>
    </location>
</feature>
<evidence type="ECO:0000313" key="3">
    <source>
        <dbReference type="Proteomes" id="UP000184550"/>
    </source>
</evidence>
<organism evidence="2 3">
    <name type="scientific">Planktothrix serta PCC 8927</name>
    <dbReference type="NCBI Taxonomy" id="671068"/>
    <lineage>
        <taxon>Bacteria</taxon>
        <taxon>Bacillati</taxon>
        <taxon>Cyanobacteriota</taxon>
        <taxon>Cyanophyceae</taxon>
        <taxon>Oscillatoriophycideae</taxon>
        <taxon>Oscillatoriales</taxon>
        <taxon>Microcoleaceae</taxon>
        <taxon>Planktothrix</taxon>
    </lineage>
</organism>
<dbReference type="Pfam" id="PF05866">
    <property type="entry name" value="RusA"/>
    <property type="match status" value="1"/>
</dbReference>
<dbReference type="SUPFAM" id="SSF103084">
    <property type="entry name" value="Holliday junction resolvase RusA"/>
    <property type="match status" value="1"/>
</dbReference>
<dbReference type="Gene3D" id="3.30.1330.70">
    <property type="entry name" value="Holliday junction resolvase RusA"/>
    <property type="match status" value="1"/>
</dbReference>
<dbReference type="GO" id="GO:0006310">
    <property type="term" value="P:DNA recombination"/>
    <property type="evidence" value="ECO:0007669"/>
    <property type="project" value="InterPro"/>
</dbReference>
<dbReference type="InterPro" id="IPR036614">
    <property type="entry name" value="RusA-like_sf"/>
</dbReference>
<protein>
    <submittedName>
        <fullName evidence="2">Uncharacterized protein</fullName>
    </submittedName>
</protein>
<sequence>MNQQSYPHSNAVTPPFLSWMGANFHRLPVEIQNFYLMLSTYLQVLSDSKSPLPTLDDFAERINQEHQQCLDTPQTSLIHARNAGEWLLHVQAQLSPENWQVWFNEHFKFSQQTAAMYMQIAKKMPGVNPGVFSSAIDSNPKPAKTLVFPAIPVKPILPDYATDEVKIVSPKSPQIAPQNPEPLTNVETRHGTSLPGFEKIITPSHSEVSAESSPLKNSPIPEKPEVLESPVTRITINPKESIIDVEFTSINPPEPPPVDPPKPAKKPSELIKLMIPGVVVPKARPRVTSNGTYLPPRYRAWRNHAEVEIYRQISEQNITHKFPLRKAAIVIRLLGNHRTNSDIDNLAGACLDALTLNGAGVLIDDRLSCLPQLSVEFDPDAKETGVYIEIEPL</sequence>
<dbReference type="Proteomes" id="UP000184550">
    <property type="component" value="Unassembled WGS sequence"/>
</dbReference>
<evidence type="ECO:0000256" key="1">
    <source>
        <dbReference type="SAM" id="MobiDB-lite"/>
    </source>
</evidence>
<reference evidence="2" key="1">
    <citation type="submission" date="2019-10" db="EMBL/GenBank/DDBJ databases">
        <authorList>
            <consortium name="Genoscope - CEA"/>
            <person name="William W."/>
        </authorList>
    </citation>
    <scope>NUCLEOTIDE SEQUENCE [LARGE SCALE GENOMIC DNA]</scope>
    <source>
        <strain evidence="2">BBR_PRJEB10992</strain>
    </source>
</reference>
<dbReference type="GO" id="GO:0000287">
    <property type="term" value="F:magnesium ion binding"/>
    <property type="evidence" value="ECO:0007669"/>
    <property type="project" value="InterPro"/>
</dbReference>
<name>A0A7Z9DYX2_9CYAN</name>
<dbReference type="GO" id="GO:0006281">
    <property type="term" value="P:DNA repair"/>
    <property type="evidence" value="ECO:0007669"/>
    <property type="project" value="InterPro"/>
</dbReference>
<dbReference type="InterPro" id="IPR008822">
    <property type="entry name" value="Endonuclease_RusA-like"/>
</dbReference>
<keyword evidence="3" id="KW-1185">Reference proteome</keyword>
<proteinExistence type="predicted"/>